<dbReference type="Proteomes" id="UP000314294">
    <property type="component" value="Unassembled WGS sequence"/>
</dbReference>
<reference evidence="2 3" key="1">
    <citation type="submission" date="2019-03" db="EMBL/GenBank/DDBJ databases">
        <title>First draft genome of Liparis tanakae, snailfish: a comprehensive survey of snailfish specific genes.</title>
        <authorList>
            <person name="Kim W."/>
            <person name="Song I."/>
            <person name="Jeong J.-H."/>
            <person name="Kim D."/>
            <person name="Kim S."/>
            <person name="Ryu S."/>
            <person name="Song J.Y."/>
            <person name="Lee S.K."/>
        </authorList>
    </citation>
    <scope>NUCLEOTIDE SEQUENCE [LARGE SCALE GENOMIC DNA]</scope>
    <source>
        <tissue evidence="2">Muscle</tissue>
    </source>
</reference>
<evidence type="ECO:0000313" key="3">
    <source>
        <dbReference type="Proteomes" id="UP000314294"/>
    </source>
</evidence>
<proteinExistence type="predicted"/>
<sequence length="67" mass="7417">MLKPGARQPSRFYRDAETRGPGAVSRTRTRTRTRRPLRMASPSRPTVRPPPGTVGLLQDFNIPGSSV</sequence>
<feature type="region of interest" description="Disordered" evidence="1">
    <location>
        <begin position="1"/>
        <end position="67"/>
    </location>
</feature>
<evidence type="ECO:0000256" key="1">
    <source>
        <dbReference type="SAM" id="MobiDB-lite"/>
    </source>
</evidence>
<comment type="caution">
    <text evidence="2">The sequence shown here is derived from an EMBL/GenBank/DDBJ whole genome shotgun (WGS) entry which is preliminary data.</text>
</comment>
<protein>
    <submittedName>
        <fullName evidence="2">Uncharacterized protein</fullName>
    </submittedName>
</protein>
<accession>A0A4Z2ESX2</accession>
<feature type="compositionally biased region" description="Basic residues" evidence="1">
    <location>
        <begin position="27"/>
        <end position="37"/>
    </location>
</feature>
<dbReference type="EMBL" id="SRLO01003080">
    <property type="protein sequence ID" value="TNN31888.1"/>
    <property type="molecule type" value="Genomic_DNA"/>
</dbReference>
<evidence type="ECO:0000313" key="2">
    <source>
        <dbReference type="EMBL" id="TNN31888.1"/>
    </source>
</evidence>
<dbReference type="AlphaFoldDB" id="A0A4Z2ESX2"/>
<keyword evidence="3" id="KW-1185">Reference proteome</keyword>
<gene>
    <name evidence="2" type="ORF">EYF80_057954</name>
</gene>
<name>A0A4Z2ESX2_9TELE</name>
<organism evidence="2 3">
    <name type="scientific">Liparis tanakae</name>
    <name type="common">Tanaka's snailfish</name>
    <dbReference type="NCBI Taxonomy" id="230148"/>
    <lineage>
        <taxon>Eukaryota</taxon>
        <taxon>Metazoa</taxon>
        <taxon>Chordata</taxon>
        <taxon>Craniata</taxon>
        <taxon>Vertebrata</taxon>
        <taxon>Euteleostomi</taxon>
        <taxon>Actinopterygii</taxon>
        <taxon>Neopterygii</taxon>
        <taxon>Teleostei</taxon>
        <taxon>Neoteleostei</taxon>
        <taxon>Acanthomorphata</taxon>
        <taxon>Eupercaria</taxon>
        <taxon>Perciformes</taxon>
        <taxon>Cottioidei</taxon>
        <taxon>Cottales</taxon>
        <taxon>Liparidae</taxon>
        <taxon>Liparis</taxon>
    </lineage>
</organism>